<organism evidence="1 2">
    <name type="scientific">Sphaceloma murrayae</name>
    <dbReference type="NCBI Taxonomy" id="2082308"/>
    <lineage>
        <taxon>Eukaryota</taxon>
        <taxon>Fungi</taxon>
        <taxon>Dikarya</taxon>
        <taxon>Ascomycota</taxon>
        <taxon>Pezizomycotina</taxon>
        <taxon>Dothideomycetes</taxon>
        <taxon>Dothideomycetidae</taxon>
        <taxon>Myriangiales</taxon>
        <taxon>Elsinoaceae</taxon>
        <taxon>Sphaceloma</taxon>
    </lineage>
</organism>
<dbReference type="InParanoid" id="A0A2K1QJI0"/>
<evidence type="ECO:0008006" key="3">
    <source>
        <dbReference type="Google" id="ProtNLM"/>
    </source>
</evidence>
<accession>A0A2K1QJI0</accession>
<sequence length="484" mass="53739">MADAVPNDPATSDEAMVFRRLFGTRRSGRSDIREELRMTALITVEVKDKVEKSYHDEQNSFNKPSDHDIFPQYSILGFHSGKSSRICPDQPILLNTNVPSSAFICGSQGSGKSYTLSCMLENYLLADSRLGRVGEPMAALVFNYNPDGDAAAAEVAYLASLGVSVNILVSQSNFRARRSAYKQLPGAANHLTISPLLLHDSHLSIERMHRLMAFTDKSNSVPLYMFVVLRILRQMAIRGKSTAFNYRDFKIALGKEDLSKDQLGPLHLRLDLLESFLDLDKGRYTTTNVFTLKPGTLTIIDLTDPFMDSNTACILFEICLSLVKENRPSSGLVVALDEAHKYMTNSLAASSFTERILGTIREQRHNATRIIIATQEPTISQTLMDLCTVSIVHRFTSPMWFASIRSHLGGFLETFPNGSEQDEMFDRIVNLDVGECLVFSPPAFLCLSEEGMATRLGRTVITMKTRTRLSQDGGRSIVAQPSAS</sequence>
<evidence type="ECO:0000313" key="1">
    <source>
        <dbReference type="EMBL" id="PNS15287.1"/>
    </source>
</evidence>
<dbReference type="STRING" id="2082308.A0A2K1QJI0"/>
<dbReference type="OrthoDB" id="2316594at2759"/>
<dbReference type="Proteomes" id="UP000243797">
    <property type="component" value="Unassembled WGS sequence"/>
</dbReference>
<proteinExistence type="predicted"/>
<name>A0A2K1QJI0_9PEZI</name>
<evidence type="ECO:0000313" key="2">
    <source>
        <dbReference type="Proteomes" id="UP000243797"/>
    </source>
</evidence>
<dbReference type="EMBL" id="NKHZ01000077">
    <property type="protein sequence ID" value="PNS15287.1"/>
    <property type="molecule type" value="Genomic_DNA"/>
</dbReference>
<dbReference type="InterPro" id="IPR027417">
    <property type="entry name" value="P-loop_NTPase"/>
</dbReference>
<dbReference type="Gene3D" id="3.40.50.300">
    <property type="entry name" value="P-loop containing nucleotide triphosphate hydrolases"/>
    <property type="match status" value="1"/>
</dbReference>
<comment type="caution">
    <text evidence="1">The sequence shown here is derived from an EMBL/GenBank/DDBJ whole genome shotgun (WGS) entry which is preliminary data.</text>
</comment>
<dbReference type="SUPFAM" id="SSF52540">
    <property type="entry name" value="P-loop containing nucleoside triphosphate hydrolases"/>
    <property type="match status" value="1"/>
</dbReference>
<reference evidence="1 2" key="1">
    <citation type="submission" date="2017-06" db="EMBL/GenBank/DDBJ databases">
        <title>Draft genome sequence of a variant of Elsinoe murrayae.</title>
        <authorList>
            <person name="Cheng Q."/>
        </authorList>
    </citation>
    <scope>NUCLEOTIDE SEQUENCE [LARGE SCALE GENOMIC DNA]</scope>
    <source>
        <strain evidence="1 2">CQ-2017a</strain>
    </source>
</reference>
<keyword evidence="2" id="KW-1185">Reference proteome</keyword>
<gene>
    <name evidence="1" type="ORF">CAC42_5458</name>
</gene>
<dbReference type="AlphaFoldDB" id="A0A2K1QJI0"/>
<protein>
    <recommendedName>
        <fullName evidence="3">AAA+ ATPase domain-containing protein</fullName>
    </recommendedName>
</protein>